<evidence type="ECO:0000313" key="2">
    <source>
        <dbReference type="Proteomes" id="UP000244655"/>
    </source>
</evidence>
<sequence length="350" mass="42015">MTNKILISLFIFITPMAYGQNYFISDVFFNKYQEIYEIPKTGFYIEYEKFYEVEKFSLFKDLQLIKYKTIETIEDTKKIAYYNEKDIKTKEEIYDNLHNKIQEIKYSTKGIILESVNYFYTNNDLTYKEIQILDKKPKKLYYTKDTDGKLLKITGSDFQVWNYGVNGELKSTYFDIKKSKTKVITYDENKRHLESITLAKNKIQAKEKNEYLDDKEIINTLEEGNIKTISKYQGTNLIRKEIYENNELIKTSDFEYNASGIVTVENVTTKEKKKEFNTKTEYEYNSDNKLMLKRFYENDLITLKTEYFSDSEYEQEIYYDGQPIFKVRYKNDEIIEEINKDIARDDNEIK</sequence>
<proteinExistence type="predicted"/>
<dbReference type="AlphaFoldDB" id="A0A2S1LW28"/>
<organism evidence="1 2">
    <name type="scientific">Candidatus Borreliella tachyglossi</name>
    <dbReference type="NCBI Taxonomy" id="1964448"/>
    <lineage>
        <taxon>Bacteria</taxon>
        <taxon>Pseudomonadati</taxon>
        <taxon>Spirochaetota</taxon>
        <taxon>Spirochaetia</taxon>
        <taxon>Spirochaetales</taxon>
        <taxon>Borreliaceae</taxon>
        <taxon>Borreliella</taxon>
    </lineage>
</organism>
<dbReference type="Proteomes" id="UP000244655">
    <property type="component" value="Chromosome"/>
</dbReference>
<keyword evidence="2" id="KW-1185">Reference proteome</keyword>
<reference evidence="1 2" key="1">
    <citation type="submission" date="2018-01" db="EMBL/GenBank/DDBJ databases">
        <title>Genome sequence of Borrelia tachyglossi.</title>
        <authorList>
            <person name="Gofton A.W."/>
        </authorList>
    </citation>
    <scope>NUCLEOTIDE SEQUENCE [LARGE SCALE GENOMIC DNA]</scope>
    <source>
        <strain evidence="1 2">Bc-F10-1268</strain>
    </source>
</reference>
<name>A0A2S1LW28_9SPIR</name>
<dbReference type="EMBL" id="CP025785">
    <property type="protein sequence ID" value="AWG42475.1"/>
    <property type="molecule type" value="Genomic_DNA"/>
</dbReference>
<dbReference type="OrthoDB" id="350294at2"/>
<gene>
    <name evidence="1" type="ORF">CR532_00390</name>
</gene>
<protein>
    <submittedName>
        <fullName evidence="1">Uncharacterized protein</fullName>
    </submittedName>
</protein>
<accession>A0A2S1LW28</accession>
<dbReference type="RefSeq" id="WP_108728873.1">
    <property type="nucleotide sequence ID" value="NZ_CP025785.1"/>
</dbReference>
<evidence type="ECO:0000313" key="1">
    <source>
        <dbReference type="EMBL" id="AWG42475.1"/>
    </source>
</evidence>